<dbReference type="Proteomes" id="UP001180737">
    <property type="component" value="Unassembled WGS sequence"/>
</dbReference>
<evidence type="ECO:0000313" key="4">
    <source>
        <dbReference type="Proteomes" id="UP001180737"/>
    </source>
</evidence>
<gene>
    <name evidence="3" type="ORF">RM704_24065</name>
</gene>
<feature type="region of interest" description="Disordered" evidence="1">
    <location>
        <begin position="38"/>
        <end position="139"/>
    </location>
</feature>
<name>A0ABU2Z1P6_9ACTN</name>
<dbReference type="EMBL" id="JAVRFJ010000022">
    <property type="protein sequence ID" value="MDT0570504.1"/>
    <property type="molecule type" value="Genomic_DNA"/>
</dbReference>
<sequence length="139" mass="13592">MSVRHAAVRSPLPSRVRAALGASVVGTALALGGAFTAHAAAASPDAPAEAHKAQAASPAASTSTGKHAKPYVSGSETPARGSETDVPGDAKPAQPHVPGSETDVPGDAKPAQPHVPGSETDVPDHAKPAQPVQPAAAAE</sequence>
<proteinExistence type="predicted"/>
<protein>
    <recommendedName>
        <fullName evidence="5">ATP-binding protein</fullName>
    </recommendedName>
</protein>
<accession>A0ABU2Z1P6</accession>
<comment type="caution">
    <text evidence="3">The sequence shown here is derived from an EMBL/GenBank/DDBJ whole genome shotgun (WGS) entry which is preliminary data.</text>
</comment>
<evidence type="ECO:0000256" key="2">
    <source>
        <dbReference type="SAM" id="SignalP"/>
    </source>
</evidence>
<feature type="chain" id="PRO_5046117993" description="ATP-binding protein" evidence="2">
    <location>
        <begin position="40"/>
        <end position="139"/>
    </location>
</feature>
<feature type="compositionally biased region" description="Low complexity" evidence="1">
    <location>
        <begin position="128"/>
        <end position="139"/>
    </location>
</feature>
<reference evidence="3" key="1">
    <citation type="submission" date="2024-05" db="EMBL/GenBank/DDBJ databases">
        <title>30 novel species of actinomycetes from the DSMZ collection.</title>
        <authorList>
            <person name="Nouioui I."/>
        </authorList>
    </citation>
    <scope>NUCLEOTIDE SEQUENCE</scope>
    <source>
        <strain evidence="3">DSM 3412</strain>
    </source>
</reference>
<evidence type="ECO:0000256" key="1">
    <source>
        <dbReference type="SAM" id="MobiDB-lite"/>
    </source>
</evidence>
<keyword evidence="4" id="KW-1185">Reference proteome</keyword>
<feature type="compositionally biased region" description="Low complexity" evidence="1">
    <location>
        <begin position="38"/>
        <end position="63"/>
    </location>
</feature>
<keyword evidence="2" id="KW-0732">Signal</keyword>
<evidence type="ECO:0000313" key="3">
    <source>
        <dbReference type="EMBL" id="MDT0570504.1"/>
    </source>
</evidence>
<feature type="signal peptide" evidence="2">
    <location>
        <begin position="1"/>
        <end position="39"/>
    </location>
</feature>
<evidence type="ECO:0008006" key="5">
    <source>
        <dbReference type="Google" id="ProtNLM"/>
    </source>
</evidence>
<dbReference type="RefSeq" id="WP_157856675.1">
    <property type="nucleotide sequence ID" value="NZ_JAVRFJ010000022.1"/>
</dbReference>
<organism evidence="3 4">
    <name type="scientific">Streptomyces gottesmaniae</name>
    <dbReference type="NCBI Taxonomy" id="3075518"/>
    <lineage>
        <taxon>Bacteria</taxon>
        <taxon>Bacillati</taxon>
        <taxon>Actinomycetota</taxon>
        <taxon>Actinomycetes</taxon>
        <taxon>Kitasatosporales</taxon>
        <taxon>Streptomycetaceae</taxon>
        <taxon>Streptomyces</taxon>
    </lineage>
</organism>